<dbReference type="EMBL" id="CAKKLH010000123">
    <property type="protein sequence ID" value="CAH0103940.1"/>
    <property type="molecule type" value="Genomic_DNA"/>
</dbReference>
<proteinExistence type="predicted"/>
<feature type="chain" id="PRO_5035166633" description="Apple domain-containing protein" evidence="1">
    <location>
        <begin position="22"/>
        <end position="118"/>
    </location>
</feature>
<comment type="caution">
    <text evidence="2">The sequence shown here is derived from an EMBL/GenBank/DDBJ whole genome shotgun (WGS) entry which is preliminary data.</text>
</comment>
<dbReference type="OrthoDB" id="6370378at2759"/>
<sequence length="118" mass="13391">MKFLPSIFLMVSTIFMVNVSARVWDYMEGNQVRWSPYCSFPSSGGSDIAVVSVPSYRCGRECLNNWGCTHFTARRSTCTLKRNEDSWTEVFSATEECGFIPGRSNQSIEPRKPSTDKK</sequence>
<evidence type="ECO:0000256" key="1">
    <source>
        <dbReference type="SAM" id="SignalP"/>
    </source>
</evidence>
<protein>
    <recommendedName>
        <fullName evidence="4">Apple domain-containing protein</fullName>
    </recommendedName>
</protein>
<accession>A0A8J2RIS2</accession>
<evidence type="ECO:0000313" key="2">
    <source>
        <dbReference type="EMBL" id="CAH0103940.1"/>
    </source>
</evidence>
<dbReference type="Proteomes" id="UP000789390">
    <property type="component" value="Unassembled WGS sequence"/>
</dbReference>
<organism evidence="2 3">
    <name type="scientific">Daphnia galeata</name>
    <dbReference type="NCBI Taxonomy" id="27404"/>
    <lineage>
        <taxon>Eukaryota</taxon>
        <taxon>Metazoa</taxon>
        <taxon>Ecdysozoa</taxon>
        <taxon>Arthropoda</taxon>
        <taxon>Crustacea</taxon>
        <taxon>Branchiopoda</taxon>
        <taxon>Diplostraca</taxon>
        <taxon>Cladocera</taxon>
        <taxon>Anomopoda</taxon>
        <taxon>Daphniidae</taxon>
        <taxon>Daphnia</taxon>
    </lineage>
</organism>
<evidence type="ECO:0008006" key="4">
    <source>
        <dbReference type="Google" id="ProtNLM"/>
    </source>
</evidence>
<dbReference type="Gene3D" id="3.50.4.10">
    <property type="entry name" value="Hepatocyte Growth Factor"/>
    <property type="match status" value="1"/>
</dbReference>
<feature type="signal peptide" evidence="1">
    <location>
        <begin position="1"/>
        <end position="21"/>
    </location>
</feature>
<evidence type="ECO:0000313" key="3">
    <source>
        <dbReference type="Proteomes" id="UP000789390"/>
    </source>
</evidence>
<name>A0A8J2RIS2_9CRUS</name>
<keyword evidence="1" id="KW-0732">Signal</keyword>
<reference evidence="2" key="1">
    <citation type="submission" date="2021-11" db="EMBL/GenBank/DDBJ databases">
        <authorList>
            <person name="Schell T."/>
        </authorList>
    </citation>
    <scope>NUCLEOTIDE SEQUENCE</scope>
    <source>
        <strain evidence="2">M5</strain>
    </source>
</reference>
<gene>
    <name evidence="2" type="ORF">DGAL_LOCUS6649</name>
</gene>
<dbReference type="AlphaFoldDB" id="A0A8J2RIS2"/>
<keyword evidence="3" id="KW-1185">Reference proteome</keyword>